<sequence>GSSAAPAAASARRYKKGVAKFSFHAAMACSRCAQFFFWLLSAEPYGGQVRVPCALKQAAKAGWKFLEVAAVQMHV</sequence>
<proteinExistence type="predicted"/>
<gene>
    <name evidence="1" type="ORF">NPIL_35101</name>
</gene>
<evidence type="ECO:0000313" key="1">
    <source>
        <dbReference type="EMBL" id="GFU57636.1"/>
    </source>
</evidence>
<comment type="caution">
    <text evidence="1">The sequence shown here is derived from an EMBL/GenBank/DDBJ whole genome shotgun (WGS) entry which is preliminary data.</text>
</comment>
<feature type="non-terminal residue" evidence="1">
    <location>
        <position position="1"/>
    </location>
</feature>
<organism evidence="1 2">
    <name type="scientific">Nephila pilipes</name>
    <name type="common">Giant wood spider</name>
    <name type="synonym">Nephila maculata</name>
    <dbReference type="NCBI Taxonomy" id="299642"/>
    <lineage>
        <taxon>Eukaryota</taxon>
        <taxon>Metazoa</taxon>
        <taxon>Ecdysozoa</taxon>
        <taxon>Arthropoda</taxon>
        <taxon>Chelicerata</taxon>
        <taxon>Arachnida</taxon>
        <taxon>Araneae</taxon>
        <taxon>Araneomorphae</taxon>
        <taxon>Entelegynae</taxon>
        <taxon>Araneoidea</taxon>
        <taxon>Nephilidae</taxon>
        <taxon>Nephila</taxon>
    </lineage>
</organism>
<dbReference type="AlphaFoldDB" id="A0A8X6UUU9"/>
<dbReference type="EMBL" id="BMAW01039905">
    <property type="protein sequence ID" value="GFU57636.1"/>
    <property type="molecule type" value="Genomic_DNA"/>
</dbReference>
<reference evidence="1" key="1">
    <citation type="submission" date="2020-08" db="EMBL/GenBank/DDBJ databases">
        <title>Multicomponent nature underlies the extraordinary mechanical properties of spider dragline silk.</title>
        <authorList>
            <person name="Kono N."/>
            <person name="Nakamura H."/>
            <person name="Mori M."/>
            <person name="Yoshida Y."/>
            <person name="Ohtoshi R."/>
            <person name="Malay A.D."/>
            <person name="Moran D.A.P."/>
            <person name="Tomita M."/>
            <person name="Numata K."/>
            <person name="Arakawa K."/>
        </authorList>
    </citation>
    <scope>NUCLEOTIDE SEQUENCE</scope>
</reference>
<name>A0A8X6UUU9_NEPPI</name>
<keyword evidence="2" id="KW-1185">Reference proteome</keyword>
<evidence type="ECO:0000313" key="2">
    <source>
        <dbReference type="Proteomes" id="UP000887013"/>
    </source>
</evidence>
<protein>
    <submittedName>
        <fullName evidence="1">Uncharacterized protein</fullName>
    </submittedName>
</protein>
<accession>A0A8X6UUU9</accession>
<dbReference type="Proteomes" id="UP000887013">
    <property type="component" value="Unassembled WGS sequence"/>
</dbReference>